<evidence type="ECO:0000313" key="7">
    <source>
        <dbReference type="EMBL" id="VFR93790.1"/>
    </source>
</evidence>
<reference evidence="7" key="1">
    <citation type="submission" date="2019-03" db="EMBL/GenBank/DDBJ databases">
        <authorList>
            <person name="Danneels B."/>
        </authorList>
    </citation>
    <scope>NUCLEOTIDE SEQUENCE</scope>
</reference>
<dbReference type="GO" id="GO:0005886">
    <property type="term" value="C:plasma membrane"/>
    <property type="evidence" value="ECO:0007669"/>
    <property type="project" value="UniProtKB-SubCell"/>
</dbReference>
<dbReference type="AlphaFoldDB" id="A0A484V3H0"/>
<accession>A0A484V3H0</accession>
<dbReference type="GO" id="GO:0015171">
    <property type="term" value="F:amino acid transmembrane transporter activity"/>
    <property type="evidence" value="ECO:0007669"/>
    <property type="project" value="TreeGrafter"/>
</dbReference>
<organism evidence="7">
    <name type="scientific">plant metagenome</name>
    <dbReference type="NCBI Taxonomy" id="1297885"/>
    <lineage>
        <taxon>unclassified sequences</taxon>
        <taxon>metagenomes</taxon>
        <taxon>organismal metagenomes</taxon>
    </lineage>
</organism>
<sequence length="207" mass="21559">MQADTLLSFLAAALFLAVTPGPDNVFVMTQSALRGRRAGLLVVLGLCTGLIVHTTAVALGVAVIFQQSQLAFTLLKIAGSAYLLYLAWQAFRAAPNASAAAAAAPEAGRRLYLRGILMNLTNPKVSLFFLAFLPQFVNQQAGKVTLQMFVLGGIFIAATLAAFGLMAVLAAGAGARIGQSARAQAILNRIAGVVFVGLAARLALTER</sequence>
<protein>
    <submittedName>
        <fullName evidence="7">Putative membrane protein</fullName>
    </submittedName>
</protein>
<keyword evidence="4 6" id="KW-1133">Transmembrane helix</keyword>
<dbReference type="Pfam" id="PF01810">
    <property type="entry name" value="LysE"/>
    <property type="match status" value="1"/>
</dbReference>
<gene>
    <name evidence="7" type="ORF">RAN3_0719</name>
</gene>
<evidence type="ECO:0000256" key="4">
    <source>
        <dbReference type="ARBA" id="ARBA00022989"/>
    </source>
</evidence>
<dbReference type="PIRSF" id="PIRSF006324">
    <property type="entry name" value="LeuE"/>
    <property type="match status" value="1"/>
</dbReference>
<keyword evidence="3 6" id="KW-0812">Transmembrane</keyword>
<feature type="transmembrane region" description="Helical" evidence="6">
    <location>
        <begin position="70"/>
        <end position="88"/>
    </location>
</feature>
<proteinExistence type="predicted"/>
<feature type="transmembrane region" description="Helical" evidence="6">
    <location>
        <begin position="6"/>
        <end position="26"/>
    </location>
</feature>
<evidence type="ECO:0000256" key="5">
    <source>
        <dbReference type="ARBA" id="ARBA00023136"/>
    </source>
</evidence>
<feature type="transmembrane region" description="Helical" evidence="6">
    <location>
        <begin position="38"/>
        <end position="64"/>
    </location>
</feature>
<feature type="transmembrane region" description="Helical" evidence="6">
    <location>
        <begin position="149"/>
        <end position="174"/>
    </location>
</feature>
<name>A0A484V3H0_9ZZZZ</name>
<evidence type="ECO:0000256" key="1">
    <source>
        <dbReference type="ARBA" id="ARBA00004651"/>
    </source>
</evidence>
<keyword evidence="5 6" id="KW-0472">Membrane</keyword>
<evidence type="ECO:0000256" key="6">
    <source>
        <dbReference type="SAM" id="Phobius"/>
    </source>
</evidence>
<evidence type="ECO:0000256" key="2">
    <source>
        <dbReference type="ARBA" id="ARBA00022475"/>
    </source>
</evidence>
<feature type="transmembrane region" description="Helical" evidence="6">
    <location>
        <begin position="186"/>
        <end position="204"/>
    </location>
</feature>
<evidence type="ECO:0000256" key="3">
    <source>
        <dbReference type="ARBA" id="ARBA00022692"/>
    </source>
</evidence>
<dbReference type="PANTHER" id="PTHR30086:SF20">
    <property type="entry name" value="ARGININE EXPORTER PROTEIN ARGO-RELATED"/>
    <property type="match status" value="1"/>
</dbReference>
<feature type="transmembrane region" description="Helical" evidence="6">
    <location>
        <begin position="116"/>
        <end position="137"/>
    </location>
</feature>
<dbReference type="EMBL" id="CAADIO010000035">
    <property type="protein sequence ID" value="VFR93790.1"/>
    <property type="molecule type" value="Genomic_DNA"/>
</dbReference>
<dbReference type="InterPro" id="IPR001123">
    <property type="entry name" value="LeuE-type"/>
</dbReference>
<keyword evidence="2" id="KW-1003">Cell membrane</keyword>
<dbReference type="PANTHER" id="PTHR30086">
    <property type="entry name" value="ARGININE EXPORTER PROTEIN ARGO"/>
    <property type="match status" value="1"/>
</dbReference>
<comment type="subcellular location">
    <subcellularLocation>
        <location evidence="1">Cell membrane</location>
        <topology evidence="1">Multi-pass membrane protein</topology>
    </subcellularLocation>
</comment>